<dbReference type="PRINTS" id="PR01069">
    <property type="entry name" value="ACCCTRFRASEA"/>
</dbReference>
<reference evidence="12 13" key="1">
    <citation type="journal article" date="2015" name="Microbiome">
        <title>Genomic resolution of linkages in carbon, nitrogen, and sulfur cycling among widespread estuary sediment bacteria.</title>
        <authorList>
            <person name="Baker B.J."/>
            <person name="Lazar C.S."/>
            <person name="Teske A.P."/>
            <person name="Dick G.J."/>
        </authorList>
    </citation>
    <scope>NUCLEOTIDE SEQUENCE [LARGE SCALE GENOMIC DNA]</scope>
    <source>
        <strain evidence="12">SM23_40</strain>
    </source>
</reference>
<evidence type="ECO:0000259" key="11">
    <source>
        <dbReference type="PROSITE" id="PS50989"/>
    </source>
</evidence>
<evidence type="ECO:0000256" key="5">
    <source>
        <dbReference type="ARBA" id="ARBA00022832"/>
    </source>
</evidence>
<feature type="domain" description="CoA carboxyltransferase C-terminal" evidence="11">
    <location>
        <begin position="27"/>
        <end position="281"/>
    </location>
</feature>
<dbReference type="Proteomes" id="UP000051717">
    <property type="component" value="Unassembled WGS sequence"/>
</dbReference>
<dbReference type="GO" id="GO:0003989">
    <property type="term" value="F:acetyl-CoA carboxylase activity"/>
    <property type="evidence" value="ECO:0007669"/>
    <property type="project" value="InterPro"/>
</dbReference>
<dbReference type="InterPro" id="IPR011763">
    <property type="entry name" value="COA_CT_C"/>
</dbReference>
<name>A0A0S8GAI4_UNCT6</name>
<evidence type="ECO:0000256" key="8">
    <source>
        <dbReference type="ARBA" id="ARBA00023160"/>
    </source>
</evidence>
<dbReference type="PANTHER" id="PTHR42853:SF3">
    <property type="entry name" value="ACETYL-COENZYME A CARBOXYLASE CARBOXYL TRANSFERASE SUBUNIT ALPHA, CHLOROPLASTIC"/>
    <property type="match status" value="1"/>
</dbReference>
<dbReference type="NCBIfam" id="TIGR00513">
    <property type="entry name" value="accA"/>
    <property type="match status" value="1"/>
</dbReference>
<dbReference type="GO" id="GO:0009317">
    <property type="term" value="C:acetyl-CoA carboxylase complex"/>
    <property type="evidence" value="ECO:0007669"/>
    <property type="project" value="InterPro"/>
</dbReference>
<evidence type="ECO:0000313" key="13">
    <source>
        <dbReference type="Proteomes" id="UP000051717"/>
    </source>
</evidence>
<dbReference type="GO" id="GO:0005524">
    <property type="term" value="F:ATP binding"/>
    <property type="evidence" value="ECO:0007669"/>
    <property type="project" value="UniProtKB-KW"/>
</dbReference>
<dbReference type="NCBIfam" id="NF041504">
    <property type="entry name" value="AccA_sub"/>
    <property type="match status" value="1"/>
</dbReference>
<dbReference type="Pfam" id="PF03255">
    <property type="entry name" value="ACCA"/>
    <property type="match status" value="1"/>
</dbReference>
<dbReference type="PROSITE" id="PS50989">
    <property type="entry name" value="COA_CT_CTER"/>
    <property type="match status" value="1"/>
</dbReference>
<comment type="subcellular location">
    <subcellularLocation>
        <location evidence="10">Cytoplasm</location>
    </subcellularLocation>
</comment>
<dbReference type="GO" id="GO:2001295">
    <property type="term" value="P:malonyl-CoA biosynthetic process"/>
    <property type="evidence" value="ECO:0007669"/>
    <property type="project" value="UniProtKB-UniRule"/>
</dbReference>
<proteinExistence type="inferred from homology"/>
<comment type="caution">
    <text evidence="12">The sequence shown here is derived from an EMBL/GenBank/DDBJ whole genome shotgun (WGS) entry which is preliminary data.</text>
</comment>
<dbReference type="InterPro" id="IPR001095">
    <property type="entry name" value="Acetyl_CoA_COase_a_su"/>
</dbReference>
<keyword evidence="10" id="KW-0963">Cytoplasm</keyword>
<evidence type="ECO:0000313" key="12">
    <source>
        <dbReference type="EMBL" id="KPK69681.1"/>
    </source>
</evidence>
<comment type="pathway">
    <text evidence="1 10">Lipid metabolism; malonyl-CoA biosynthesis; malonyl-CoA from acetyl-CoA: step 1/1.</text>
</comment>
<dbReference type="GO" id="GO:0006633">
    <property type="term" value="P:fatty acid biosynthetic process"/>
    <property type="evidence" value="ECO:0007669"/>
    <property type="project" value="UniProtKB-KW"/>
</dbReference>
<keyword evidence="7 10" id="KW-0443">Lipid metabolism</keyword>
<evidence type="ECO:0000256" key="6">
    <source>
        <dbReference type="ARBA" id="ARBA00022840"/>
    </source>
</evidence>
<protein>
    <recommendedName>
        <fullName evidence="10">Acetyl-coenzyme A carboxylase carboxyl transferase subunit alpha</fullName>
        <shortName evidence="10">ACCase subunit alpha</shortName>
        <shortName evidence="10">Acetyl-CoA carboxylase carboxyltransferase subunit alpha</shortName>
        <ecNumber evidence="10">2.1.3.15</ecNumber>
    </recommendedName>
</protein>
<dbReference type="AlphaFoldDB" id="A0A0S8GAI4"/>
<evidence type="ECO:0000256" key="10">
    <source>
        <dbReference type="HAMAP-Rule" id="MF_00823"/>
    </source>
</evidence>
<dbReference type="PATRIC" id="fig|1703774.3.peg.1873"/>
<keyword evidence="2 10" id="KW-0444">Lipid biosynthesis</keyword>
<keyword evidence="6 10" id="KW-0067">ATP-binding</keyword>
<dbReference type="Gene3D" id="3.90.226.10">
    <property type="entry name" value="2-enoyl-CoA Hydratase, Chain A, domain 1"/>
    <property type="match status" value="1"/>
</dbReference>
<gene>
    <name evidence="10" type="primary">accA</name>
    <name evidence="12" type="ORF">AMJ82_05125</name>
</gene>
<comment type="similarity">
    <text evidence="10">Belongs to the AccA family.</text>
</comment>
<dbReference type="UniPathway" id="UPA00655">
    <property type="reaction ID" value="UER00711"/>
</dbReference>
<keyword evidence="5 10" id="KW-0276">Fatty acid metabolism</keyword>
<evidence type="ECO:0000256" key="2">
    <source>
        <dbReference type="ARBA" id="ARBA00022516"/>
    </source>
</evidence>
<dbReference type="EMBL" id="LJUI01000031">
    <property type="protein sequence ID" value="KPK69681.1"/>
    <property type="molecule type" value="Genomic_DNA"/>
</dbReference>
<dbReference type="PANTHER" id="PTHR42853">
    <property type="entry name" value="ACETYL-COENZYME A CARBOXYLASE CARBOXYL TRANSFERASE SUBUNIT ALPHA"/>
    <property type="match status" value="1"/>
</dbReference>
<keyword evidence="3 10" id="KW-0808">Transferase</keyword>
<evidence type="ECO:0000256" key="4">
    <source>
        <dbReference type="ARBA" id="ARBA00022741"/>
    </source>
</evidence>
<dbReference type="NCBIfam" id="NF004344">
    <property type="entry name" value="PRK05724.1"/>
    <property type="match status" value="1"/>
</dbReference>
<dbReference type="SUPFAM" id="SSF52096">
    <property type="entry name" value="ClpP/crotonase"/>
    <property type="match status" value="1"/>
</dbReference>
<dbReference type="GO" id="GO:0016743">
    <property type="term" value="F:carboxyl- or carbamoyltransferase activity"/>
    <property type="evidence" value="ECO:0007669"/>
    <property type="project" value="UniProtKB-UniRule"/>
</dbReference>
<comment type="function">
    <text evidence="10">Component of the acetyl coenzyme A carboxylase (ACC) complex. First, biotin carboxylase catalyzes the carboxylation of biotin on its carrier protein (BCCP) and then the CO(2) group is transferred by the carboxyltransferase to acetyl-CoA to form malonyl-CoA.</text>
</comment>
<sequence length="309" mass="34433">MELERKIDELRSLARGERLEVSDEIAHLQRKAERLKREIYSNLNRWQRVQLARHPARPFTLDFVKHMTSSFIELHGDRLFREDKAIVGGLATIDGKSIVLVGHQKGRTTKEKLERNFGMPHPEGYRKALRFMQLAAKFRKPVVTLIDTPGAYPGKGAEERGQSEAIALNLREMALLPVPIIVVITGEGGSGGALAMGVGDRVLMLEQAIYSVISPEGCASILWRDSAKAPQAAEALKLTAEDLAEFGVIDEIVREPVGGAHRDPELASRYVKEAVMRHLSEVEPLPSEELIQRRISKYAKMGEFDGGRP</sequence>
<comment type="catalytic activity">
    <reaction evidence="9 10">
        <text>N(6)-carboxybiotinyl-L-lysyl-[protein] + acetyl-CoA = N(6)-biotinyl-L-lysyl-[protein] + malonyl-CoA</text>
        <dbReference type="Rhea" id="RHEA:54728"/>
        <dbReference type="Rhea" id="RHEA-COMP:10505"/>
        <dbReference type="Rhea" id="RHEA-COMP:10506"/>
        <dbReference type="ChEBI" id="CHEBI:57288"/>
        <dbReference type="ChEBI" id="CHEBI:57384"/>
        <dbReference type="ChEBI" id="CHEBI:83144"/>
        <dbReference type="ChEBI" id="CHEBI:83145"/>
        <dbReference type="EC" id="2.1.3.15"/>
    </reaction>
</comment>
<comment type="subunit">
    <text evidence="10">Acetyl-CoA carboxylase is a heterohexamer composed of biotin carboxyl carrier protein (AccB), biotin carboxylase (AccC) and two subunits each of ACCase subunit alpha (AccA) and ACCase subunit beta (AccD).</text>
</comment>
<evidence type="ECO:0000256" key="1">
    <source>
        <dbReference type="ARBA" id="ARBA00004956"/>
    </source>
</evidence>
<evidence type="ECO:0000256" key="3">
    <source>
        <dbReference type="ARBA" id="ARBA00022679"/>
    </source>
</evidence>
<accession>A0A0S8GAI4</accession>
<dbReference type="HAMAP" id="MF_00823">
    <property type="entry name" value="AcetylCoA_CT_alpha"/>
    <property type="match status" value="1"/>
</dbReference>
<dbReference type="EC" id="2.1.3.15" evidence="10"/>
<evidence type="ECO:0000256" key="7">
    <source>
        <dbReference type="ARBA" id="ARBA00023098"/>
    </source>
</evidence>
<keyword evidence="8 10" id="KW-0275">Fatty acid biosynthesis</keyword>
<organism evidence="12 13">
    <name type="scientific">candidate division TA06 bacterium SM23_40</name>
    <dbReference type="NCBI Taxonomy" id="1703774"/>
    <lineage>
        <taxon>Bacteria</taxon>
        <taxon>Bacteria division TA06</taxon>
    </lineage>
</organism>
<evidence type="ECO:0000256" key="9">
    <source>
        <dbReference type="ARBA" id="ARBA00049152"/>
    </source>
</evidence>
<dbReference type="InterPro" id="IPR029045">
    <property type="entry name" value="ClpP/crotonase-like_dom_sf"/>
</dbReference>
<keyword evidence="4 10" id="KW-0547">Nucleotide-binding</keyword>